<comment type="caution">
    <text evidence="3">The sequence shown here is derived from an EMBL/GenBank/DDBJ whole genome shotgun (WGS) entry which is preliminary data.</text>
</comment>
<dbReference type="GeneID" id="27728389"/>
<evidence type="ECO:0000313" key="3">
    <source>
        <dbReference type="EMBL" id="KEZ39457.1"/>
    </source>
</evidence>
<reference evidence="3 4" key="1">
    <citation type="journal article" date="2014" name="Genome Announc.">
        <title>Draft genome sequence of the pathogenic fungus Scedosporium apiospermum.</title>
        <authorList>
            <person name="Vandeputte P."/>
            <person name="Ghamrawi S."/>
            <person name="Rechenmann M."/>
            <person name="Iltis A."/>
            <person name="Giraud S."/>
            <person name="Fleury M."/>
            <person name="Thornton C."/>
            <person name="Delhaes L."/>
            <person name="Meyer W."/>
            <person name="Papon N."/>
            <person name="Bouchara J.P."/>
        </authorList>
    </citation>
    <scope>NUCLEOTIDE SEQUENCE [LARGE SCALE GENOMIC DNA]</scope>
    <source>
        <strain evidence="3 4">IHEM 14462</strain>
    </source>
</reference>
<evidence type="ECO:0000256" key="1">
    <source>
        <dbReference type="SAM" id="Coils"/>
    </source>
</evidence>
<dbReference type="RefSeq" id="XP_016639256.1">
    <property type="nucleotide sequence ID" value="XM_016790746.1"/>
</dbReference>
<sequence length="1375" mass="160634">MASEQGQCQALRRSDEQRCQNEATHANGLFCGLHSKEAFSLYKGYKRRNARLDSLDDDAPKYLKDSRVALANDTFETIEDKKTLDDIQRHLRKKYVLLGQVIDARKLHHKHFYSLNMDYGHEAYLNKLITQRHTVYLALRRVIKQTAKVLYQMEQWYAWVREVQEEEEASQEKEQKKVKQEAALFRRNVKELQARLKVMREKEEQKRQDAFLEDAYRERMAMSEDEDNDELWDPIDDVEYEKRYQYIDLIKYFLWMDILDDEERSDPKLETKTEELSLADEPQAPSKKPKKKKAKGGSHAAARSSADTAVKGQTGQRKLLAMQESGQTEGTELREPDKKNIETEQEMRKRLSQGVKKNYENWLREGPGMSIRIVGTLENPHETMDRTAPMTDDEIDEIVRDVKEIKLLLFCRLILGQAPILPAAVRASSVEEFLNDAEVAESDLRDLCLKVVEPTLQQIRDACADFARGDQVEDDPEDVTDDDNDETFEELISEDKRYKHLHTDDWLLEKVLDMAEKTDRKQKKTKAKRQRVKSKTRPRKTKVTICGKSIWNHASEKAISRDGWLQFSVIAKDCDFKHAIQLCRNWAEFSDLNLLTIWQYFPASNWISWGCNRFIQQLQELGFYPYFMDLDAQQHSRHFQTGSRSRARRAHDIVETRNIIVGHMKRNDPVTRRFLQYLMMRTGEVLIMVRDGKTGRVITAPPEEHLWTYRKKQGFGAASKNEWQNILEVGPDYCALTDRLRQWRFGFDDYYDVFIWDFVPGQTPTQTYNVVITELRFAWRIAHPRDMYAHMEPLLRGLTREKDTMRTRKIKPGEEVDSLWDTVMDERNEFRLFDIKEDGMSSRSGSELAQSPYLFYNEANAAEDQVLFPDELTSKKRSVPFREIRNGVSRITDGITPSTTLHLAKGVEAIMQGKDPVKALDALSDQIEDSIWAMPTVWTTAMNQVRQEKPSGEQLELLKRTGLYATHKSVSFSHRLETADQMEVMERDRSFEFKKTFHAGDLEQGANQNFQDVQDKIATMLKTVHMGPTDWVFFLAEILDWLELRGDYDDYVQDPAYPWPHSFIVQDLVRAFAAVAMFFPEPDAAKQITMFLNSKQCEDFKNSLLFDPKERSKTRPDRRTRTSYKFRDKKFWNEWNDFLKTNSKSYFADVYPLDWSIAIRPIIAHLYQAGVIAPAYLENDTRIIAGMATAKAEPHRPDKLDLFINYEDRHGNFPMQYPPSFVAPDKWIQLLPLIQKFADRHPNARFALLRLWSAPHYYPLMVGLHNRQCTSFLDSCGRSWEWKFVPKDMPGSEYSVHHTTGKRLQLLLGKFGDRVVSRGDLILVMGEDAEDLLKHCTAVTFAIQTKPWLREVDLWKSFINVGIDFFQDLDPFYLE</sequence>
<keyword evidence="1" id="KW-0175">Coiled coil</keyword>
<accession>A0A084FWJ5</accession>
<dbReference type="Proteomes" id="UP000028545">
    <property type="component" value="Unassembled WGS sequence"/>
</dbReference>
<gene>
    <name evidence="3" type="ORF">SAPIO_CDS9317</name>
</gene>
<evidence type="ECO:0000256" key="2">
    <source>
        <dbReference type="SAM" id="MobiDB-lite"/>
    </source>
</evidence>
<dbReference type="VEuPathDB" id="FungiDB:SAPIO_CDS9317"/>
<evidence type="ECO:0008006" key="5">
    <source>
        <dbReference type="Google" id="ProtNLM"/>
    </source>
</evidence>
<feature type="region of interest" description="Disordered" evidence="2">
    <location>
        <begin position="518"/>
        <end position="537"/>
    </location>
</feature>
<proteinExistence type="predicted"/>
<feature type="region of interest" description="Disordered" evidence="2">
    <location>
        <begin position="269"/>
        <end position="351"/>
    </location>
</feature>
<dbReference type="EMBL" id="JOWA01000143">
    <property type="protein sequence ID" value="KEZ39457.1"/>
    <property type="molecule type" value="Genomic_DNA"/>
</dbReference>
<feature type="compositionally biased region" description="Basic and acidic residues" evidence="2">
    <location>
        <begin position="331"/>
        <end position="349"/>
    </location>
</feature>
<evidence type="ECO:0000313" key="4">
    <source>
        <dbReference type="Proteomes" id="UP000028545"/>
    </source>
</evidence>
<feature type="compositionally biased region" description="Basic residues" evidence="2">
    <location>
        <begin position="287"/>
        <end position="296"/>
    </location>
</feature>
<feature type="coiled-coil region" evidence="1">
    <location>
        <begin position="161"/>
        <end position="209"/>
    </location>
</feature>
<name>A0A084FWJ5_PSEDA</name>
<keyword evidence="4" id="KW-1185">Reference proteome</keyword>
<dbReference type="HOGENOM" id="CLU_002757_0_0_1"/>
<feature type="compositionally biased region" description="Basic residues" evidence="2">
    <location>
        <begin position="520"/>
        <end position="537"/>
    </location>
</feature>
<dbReference type="OMA" id="CRNWAEF"/>
<dbReference type="KEGG" id="sapo:SAPIO_CDS9317"/>
<organism evidence="3 4">
    <name type="scientific">Pseudallescheria apiosperma</name>
    <name type="common">Scedosporium apiospermum</name>
    <dbReference type="NCBI Taxonomy" id="563466"/>
    <lineage>
        <taxon>Eukaryota</taxon>
        <taxon>Fungi</taxon>
        <taxon>Dikarya</taxon>
        <taxon>Ascomycota</taxon>
        <taxon>Pezizomycotina</taxon>
        <taxon>Sordariomycetes</taxon>
        <taxon>Hypocreomycetidae</taxon>
        <taxon>Microascales</taxon>
        <taxon>Microascaceae</taxon>
        <taxon>Scedosporium</taxon>
    </lineage>
</organism>
<dbReference type="OrthoDB" id="5326588at2759"/>
<feature type="compositionally biased region" description="Low complexity" evidence="2">
    <location>
        <begin position="297"/>
        <end position="306"/>
    </location>
</feature>
<protein>
    <recommendedName>
        <fullName evidence="5">Mfs allantoate protein</fullName>
    </recommendedName>
</protein>